<protein>
    <submittedName>
        <fullName evidence="6">Succinic semialdehyde dehydrogenase</fullName>
    </submittedName>
</protein>
<dbReference type="InterPro" id="IPR016161">
    <property type="entry name" value="Ald_DH/histidinol_DH"/>
</dbReference>
<dbReference type="PROSITE" id="PS00687">
    <property type="entry name" value="ALDEHYDE_DEHYDR_GLU"/>
    <property type="match status" value="1"/>
</dbReference>
<dbReference type="Gene3D" id="3.40.309.10">
    <property type="entry name" value="Aldehyde Dehydrogenase, Chain A, domain 2"/>
    <property type="match status" value="1"/>
</dbReference>
<gene>
    <name evidence="6" type="primary">gabD2</name>
    <name evidence="6" type="ORF">MSTE_00859</name>
</gene>
<evidence type="ECO:0000256" key="3">
    <source>
        <dbReference type="PROSITE-ProRule" id="PRU10007"/>
    </source>
</evidence>
<dbReference type="SUPFAM" id="SSF53720">
    <property type="entry name" value="ALDH-like"/>
    <property type="match status" value="1"/>
</dbReference>
<dbReference type="KEGG" id="mste:MSTE_00859"/>
<dbReference type="Proteomes" id="UP000217954">
    <property type="component" value="Chromosome"/>
</dbReference>
<evidence type="ECO:0000259" key="5">
    <source>
        <dbReference type="Pfam" id="PF00171"/>
    </source>
</evidence>
<proteinExistence type="inferred from homology"/>
<dbReference type="Gene3D" id="3.40.605.10">
    <property type="entry name" value="Aldehyde Dehydrogenase, Chain A, domain 1"/>
    <property type="match status" value="1"/>
</dbReference>
<dbReference type="Pfam" id="PF00171">
    <property type="entry name" value="Aldedh"/>
    <property type="match status" value="1"/>
</dbReference>
<reference evidence="7" key="1">
    <citation type="journal article" date="2017" name="Genome Announc.">
        <title>Complete Genome Sequence of Mycobacterium stephanolepidis.</title>
        <authorList>
            <person name="Fukano H."/>
            <person name="Yoshida M."/>
            <person name="Katayama Y."/>
            <person name="Omatsu T."/>
            <person name="Mizutani T."/>
            <person name="Kurata O."/>
            <person name="Wada S."/>
            <person name="Hoshino Y."/>
        </authorList>
    </citation>
    <scope>NUCLEOTIDE SEQUENCE [LARGE SCALE GENOMIC DNA]</scope>
    <source>
        <strain evidence="7">NJB0901</strain>
    </source>
</reference>
<organism evidence="6 7">
    <name type="scientific">[Mycobacterium] stephanolepidis</name>
    <dbReference type="NCBI Taxonomy" id="1520670"/>
    <lineage>
        <taxon>Bacteria</taxon>
        <taxon>Bacillati</taxon>
        <taxon>Actinomycetota</taxon>
        <taxon>Actinomycetes</taxon>
        <taxon>Mycobacteriales</taxon>
        <taxon>Mycobacteriaceae</taxon>
        <taxon>Mycobacteroides</taxon>
    </lineage>
</organism>
<dbReference type="InterPro" id="IPR016162">
    <property type="entry name" value="Ald_DH_N"/>
</dbReference>
<dbReference type="GO" id="GO:0016620">
    <property type="term" value="F:oxidoreductase activity, acting on the aldehyde or oxo group of donors, NAD or NADP as acceptor"/>
    <property type="evidence" value="ECO:0007669"/>
    <property type="project" value="InterPro"/>
</dbReference>
<dbReference type="FunFam" id="3.40.309.10:FF:000009">
    <property type="entry name" value="Aldehyde dehydrogenase A"/>
    <property type="match status" value="1"/>
</dbReference>
<feature type="active site" evidence="3">
    <location>
        <position position="246"/>
    </location>
</feature>
<dbReference type="InterPro" id="IPR029510">
    <property type="entry name" value="Ald_DH_CS_GLU"/>
</dbReference>
<keyword evidence="7" id="KW-1185">Reference proteome</keyword>
<dbReference type="PANTHER" id="PTHR11699">
    <property type="entry name" value="ALDEHYDE DEHYDROGENASE-RELATED"/>
    <property type="match status" value="1"/>
</dbReference>
<reference evidence="6 7" key="2">
    <citation type="journal article" date="2017" name="Int. J. Syst. Evol. Microbiol.">
        <title>Mycobacterium stephanolepidis sp. nov., a rapidly growing species related to Mycobacterium chelonae, isolated from marine teleost fish, Stephanolepis cirrhifer.</title>
        <authorList>
            <person name="Fukano H."/>
            <person name="Wada S."/>
            <person name="Kurata O."/>
            <person name="Katayama K."/>
            <person name="Fujiwara N."/>
            <person name="Hoshino Y."/>
        </authorList>
    </citation>
    <scope>NUCLEOTIDE SEQUENCE [LARGE SCALE GENOMIC DNA]</scope>
    <source>
        <strain evidence="6 7">NJB0901</strain>
    </source>
</reference>
<comment type="similarity">
    <text evidence="1 4">Belongs to the aldehyde dehydrogenase family.</text>
</comment>
<dbReference type="InterPro" id="IPR016163">
    <property type="entry name" value="Ald_DH_C"/>
</dbReference>
<evidence type="ECO:0000256" key="2">
    <source>
        <dbReference type="ARBA" id="ARBA00023002"/>
    </source>
</evidence>
<dbReference type="InterPro" id="IPR015590">
    <property type="entry name" value="Aldehyde_DH_dom"/>
</dbReference>
<keyword evidence="2 4" id="KW-0560">Oxidoreductase</keyword>
<evidence type="ECO:0000256" key="4">
    <source>
        <dbReference type="RuleBase" id="RU003345"/>
    </source>
</evidence>
<dbReference type="AlphaFoldDB" id="A0A1Z4ETC6"/>
<sequence>MRLLPSEITDRLTAQLTGTASEHANIAPATGEPIATLRHSSTDDVAEAFTRARKAQQRWAATALRHRTGPFVRFHDGILTDRLALDIVQAETGKARAYAFEEVLDAAGVALYYGRNAPKFLASRQRSGAIPFATRATELRHPKGVVGVISPWNAPLSLGIVDIIPALLAGNAVVHKPATQTALYARSVLIENGLDPDLWQIVVGSSSVVGPAIIDNADHICFTGSTSAGRAIAQRAAGRLISCCLELGGKNPMIVLDDADVGKAAKGAVRACFGHTGQLCLGIERIYVADSVYDEFLGVFTESTRALKLGNSLDYGYDVGTLSSERQLDTVESHVRDARSHGATVRAGGRARPELGPFFYEPTILTNVTPGMAVYAEETFGPVASVYRFDTDAEAIQLANDTVYGLNASVWTKNAARGRRVGAQIRCGTVNINEGYGSAYASTDAPMGGMRGSGLGRRHGEHGLLEYTELQTVASQHLVGFDPPWGISAQKNVSILTKTFQLAKALRIK</sequence>
<evidence type="ECO:0000313" key="7">
    <source>
        <dbReference type="Proteomes" id="UP000217954"/>
    </source>
</evidence>
<evidence type="ECO:0000313" key="6">
    <source>
        <dbReference type="EMBL" id="BAX96194.1"/>
    </source>
</evidence>
<evidence type="ECO:0000256" key="1">
    <source>
        <dbReference type="ARBA" id="ARBA00009986"/>
    </source>
</evidence>
<dbReference type="RefSeq" id="WP_231896989.1">
    <property type="nucleotide sequence ID" value="NZ_AP018165.1"/>
</dbReference>
<accession>A0A1Z4ETC6</accession>
<dbReference type="EMBL" id="AP018165">
    <property type="protein sequence ID" value="BAX96194.1"/>
    <property type="molecule type" value="Genomic_DNA"/>
</dbReference>
<feature type="domain" description="Aldehyde dehydrogenase" evidence="5">
    <location>
        <begin position="22"/>
        <end position="473"/>
    </location>
</feature>
<dbReference type="NCBIfam" id="NF006916">
    <property type="entry name" value="PRK09407.1"/>
    <property type="match status" value="1"/>
</dbReference>
<name>A0A1Z4ETC6_9MYCO</name>